<dbReference type="Proteomes" id="UP000514713">
    <property type="component" value="Chromosome"/>
</dbReference>
<evidence type="ECO:0000313" key="2">
    <source>
        <dbReference type="EMBL" id="QMS91361.1"/>
    </source>
</evidence>
<dbReference type="KEGG" id="ned:HUN01_28580"/>
<feature type="compositionally biased region" description="Basic and acidic residues" evidence="1">
    <location>
        <begin position="143"/>
        <end position="152"/>
    </location>
</feature>
<reference evidence="3" key="1">
    <citation type="submission" date="2020-06" db="EMBL/GenBank/DDBJ databases">
        <title>Nostoc edaphicum CCNP1411 genome.</title>
        <authorList>
            <person name="Fidor A."/>
            <person name="Grabski M."/>
            <person name="Gawor J."/>
            <person name="Gromadka R."/>
            <person name="Wegrzyn G."/>
            <person name="Mazur-Marzec H."/>
        </authorList>
    </citation>
    <scope>NUCLEOTIDE SEQUENCE [LARGE SCALE GENOMIC DNA]</scope>
    <source>
        <strain evidence="3">CCNP1411</strain>
    </source>
</reference>
<name>A0A7D7QM65_9NOSO</name>
<evidence type="ECO:0000256" key="1">
    <source>
        <dbReference type="SAM" id="MobiDB-lite"/>
    </source>
</evidence>
<proteinExistence type="predicted"/>
<accession>A0A7D7QM65</accession>
<keyword evidence="3" id="KW-1185">Reference proteome</keyword>
<gene>
    <name evidence="2" type="ORF">HUN01_28580</name>
</gene>
<dbReference type="EMBL" id="CP054698">
    <property type="protein sequence ID" value="QMS91361.1"/>
    <property type="molecule type" value="Genomic_DNA"/>
</dbReference>
<evidence type="ECO:0000313" key="3">
    <source>
        <dbReference type="Proteomes" id="UP000514713"/>
    </source>
</evidence>
<feature type="region of interest" description="Disordered" evidence="1">
    <location>
        <begin position="114"/>
        <end position="152"/>
    </location>
</feature>
<dbReference type="RefSeq" id="WP_181928996.1">
    <property type="nucleotide sequence ID" value="NZ_CP054698.1"/>
</dbReference>
<protein>
    <submittedName>
        <fullName evidence="2">Uncharacterized protein</fullName>
    </submittedName>
</protein>
<dbReference type="AlphaFoldDB" id="A0A7D7QM65"/>
<organism evidence="2 3">
    <name type="scientific">Nostoc edaphicum CCNP1411</name>
    <dbReference type="NCBI Taxonomy" id="1472755"/>
    <lineage>
        <taxon>Bacteria</taxon>
        <taxon>Bacillati</taxon>
        <taxon>Cyanobacteriota</taxon>
        <taxon>Cyanophyceae</taxon>
        <taxon>Nostocales</taxon>
        <taxon>Nostocaceae</taxon>
        <taxon>Nostoc</taxon>
    </lineage>
</organism>
<feature type="compositionally biased region" description="Basic residues" evidence="1">
    <location>
        <begin position="130"/>
        <end position="139"/>
    </location>
</feature>
<sequence length="152" mass="17529">MYEEIKLSPALEKINSLPWNNEQLKSVAEFMVCNFEAIKQAANTLNKPIEELSHDEIIEIIKQHDNTAFLMNQTSEKNTLQVNAMTANENKNIWQKIYDDAVIYGKKLHEKELEASRTITDTSPTPLKVTAKKKRKKKNLNLESDRDSQKPD</sequence>